<keyword evidence="3" id="KW-0815">Transposition</keyword>
<accession>A0ABV3TEJ2</accession>
<reference evidence="11 12" key="1">
    <citation type="submission" date="2024-02" db="EMBL/GenBank/DDBJ databases">
        <title>New especies of Spiribacter isolated from saline water.</title>
        <authorList>
            <person name="Leon M.J."/>
            <person name="De La Haba R."/>
            <person name="Sanchez-Porro C."/>
            <person name="Ventosa A."/>
        </authorList>
    </citation>
    <scope>NUCLEOTIDE SEQUENCE [LARGE SCALE GENOMIC DNA]</scope>
    <source>
        <strain evidence="12">ag22IC6-390</strain>
    </source>
</reference>
<evidence type="ECO:0000259" key="10">
    <source>
        <dbReference type="Pfam" id="PF12323"/>
    </source>
</evidence>
<evidence type="ECO:0000256" key="1">
    <source>
        <dbReference type="ARBA" id="ARBA00008761"/>
    </source>
</evidence>
<evidence type="ECO:0000256" key="2">
    <source>
        <dbReference type="ARBA" id="ARBA00011044"/>
    </source>
</evidence>
<evidence type="ECO:0000256" key="6">
    <source>
        <dbReference type="ARBA" id="ARBA00023125"/>
    </source>
</evidence>
<evidence type="ECO:0000313" key="11">
    <source>
        <dbReference type="EMBL" id="MEX0468785.1"/>
    </source>
</evidence>
<feature type="domain" description="Cas12f1-like TNB" evidence="9">
    <location>
        <begin position="296"/>
        <end position="363"/>
    </location>
</feature>
<organism evidence="11 12">
    <name type="scientific">Spiribacter pallidus</name>
    <dbReference type="NCBI Taxonomy" id="1987936"/>
    <lineage>
        <taxon>Bacteria</taxon>
        <taxon>Pseudomonadati</taxon>
        <taxon>Pseudomonadota</taxon>
        <taxon>Gammaproteobacteria</taxon>
        <taxon>Chromatiales</taxon>
        <taxon>Ectothiorhodospiraceae</taxon>
        <taxon>Spiribacter</taxon>
    </lineage>
</organism>
<sequence length="391" mass="44299">MPSTIQRSYRIRIYPNADQRAVLNRWFGTARWAWNHALERRSKAYRRRGESVSGVDVSRAITALKKTTRYNWLTEVPAGVIVQKLRDQDRAFTNFFSGRASYPRFRKRSSAQSVRVQIDQRQHRALSRWANEDVFVPGLGAMRWRNGAHPAQAPKMVTIRRDAAGRYFVTAMVEEAPAKRPAPTNKSVGIDLGLKSLAVLSTGEVLANPRHLRAKERRLRRAQRALSRKRRGSGRWHRTRRSVARLHARVADTRANHLHQLTRRLVDENQVIAVEDLSVKGLARTRLAKSVHDAGWGEFGRQLAYKAEWAGRQLVAIDRFAPSTRQCSGCGHVRAAVPLSTRRWQCPECGAEHDRDINAAVNIERIALEQLPGGTGEVKRVESGRPRGEAA</sequence>
<keyword evidence="5" id="KW-0862">Zinc</keyword>
<keyword evidence="11" id="KW-0255">Endonuclease</keyword>
<dbReference type="InterPro" id="IPR010095">
    <property type="entry name" value="Cas12f1-like_TNB"/>
</dbReference>
<name>A0ABV3TEJ2_9GAMM</name>
<dbReference type="InterPro" id="IPR021027">
    <property type="entry name" value="Transposase_put_HTH"/>
</dbReference>
<dbReference type="PANTHER" id="PTHR30405">
    <property type="entry name" value="TRANSPOSASE"/>
    <property type="match status" value="1"/>
</dbReference>
<keyword evidence="11" id="KW-0540">Nuclease</keyword>
<keyword evidence="6" id="KW-0238">DNA-binding</keyword>
<evidence type="ECO:0000256" key="4">
    <source>
        <dbReference type="ARBA" id="ARBA00022723"/>
    </source>
</evidence>
<keyword evidence="7" id="KW-0233">DNA recombination</keyword>
<comment type="similarity">
    <text evidence="2">In the N-terminal section; belongs to the transposase 2 family.</text>
</comment>
<keyword evidence="11" id="KW-0378">Hydrolase</keyword>
<dbReference type="NCBIfam" id="NF040570">
    <property type="entry name" value="guided_TnpB"/>
    <property type="match status" value="1"/>
</dbReference>
<keyword evidence="4" id="KW-0479">Metal-binding</keyword>
<dbReference type="GO" id="GO:0004519">
    <property type="term" value="F:endonuclease activity"/>
    <property type="evidence" value="ECO:0007669"/>
    <property type="project" value="UniProtKB-KW"/>
</dbReference>
<protein>
    <submittedName>
        <fullName evidence="11">RNA-guided endonuclease TnpB family protein</fullName>
    </submittedName>
</protein>
<evidence type="ECO:0000313" key="12">
    <source>
        <dbReference type="Proteomes" id="UP001556709"/>
    </source>
</evidence>
<feature type="domain" description="Transposase putative helix-turn-helix" evidence="10">
    <location>
        <begin position="5"/>
        <end position="49"/>
    </location>
</feature>
<comment type="similarity">
    <text evidence="1">In the C-terminal section; belongs to the transposase 35 family.</text>
</comment>
<dbReference type="Proteomes" id="UP001556709">
    <property type="component" value="Unassembled WGS sequence"/>
</dbReference>
<dbReference type="EMBL" id="JBAKFM010000001">
    <property type="protein sequence ID" value="MEX0468785.1"/>
    <property type="molecule type" value="Genomic_DNA"/>
</dbReference>
<evidence type="ECO:0000259" key="8">
    <source>
        <dbReference type="Pfam" id="PF01385"/>
    </source>
</evidence>
<dbReference type="Pfam" id="PF01385">
    <property type="entry name" value="OrfB_IS605"/>
    <property type="match status" value="1"/>
</dbReference>
<dbReference type="Pfam" id="PF12323">
    <property type="entry name" value="HTH_OrfB_IS605"/>
    <property type="match status" value="1"/>
</dbReference>
<evidence type="ECO:0000259" key="9">
    <source>
        <dbReference type="Pfam" id="PF07282"/>
    </source>
</evidence>
<dbReference type="InterPro" id="IPR001959">
    <property type="entry name" value="Transposase"/>
</dbReference>
<dbReference type="InterPro" id="IPR051399">
    <property type="entry name" value="RNA-guided_DNA_endo/Transpos"/>
</dbReference>
<gene>
    <name evidence="11" type="ORF">V6X73_03445</name>
</gene>
<evidence type="ECO:0000256" key="3">
    <source>
        <dbReference type="ARBA" id="ARBA00022578"/>
    </source>
</evidence>
<evidence type="ECO:0000256" key="7">
    <source>
        <dbReference type="ARBA" id="ARBA00023172"/>
    </source>
</evidence>
<evidence type="ECO:0000256" key="5">
    <source>
        <dbReference type="ARBA" id="ARBA00022833"/>
    </source>
</evidence>
<feature type="domain" description="Probable transposase IS891/IS1136/IS1341" evidence="8">
    <location>
        <begin position="173"/>
        <end position="284"/>
    </location>
</feature>
<dbReference type="Pfam" id="PF07282">
    <property type="entry name" value="Cas12f1-like_TNB"/>
    <property type="match status" value="1"/>
</dbReference>
<dbReference type="NCBIfam" id="TIGR01766">
    <property type="entry name" value="IS200/IS605 family accessory protein TnpB-like domain"/>
    <property type="match status" value="1"/>
</dbReference>
<comment type="caution">
    <text evidence="11">The sequence shown here is derived from an EMBL/GenBank/DDBJ whole genome shotgun (WGS) entry which is preliminary data.</text>
</comment>
<proteinExistence type="inferred from homology"/>
<dbReference type="PANTHER" id="PTHR30405:SF25">
    <property type="entry name" value="RNA-GUIDED DNA ENDONUCLEASE INSQ-RELATED"/>
    <property type="match status" value="1"/>
</dbReference>
<keyword evidence="12" id="KW-1185">Reference proteome</keyword>